<evidence type="ECO:0000256" key="1">
    <source>
        <dbReference type="ARBA" id="ARBA00004141"/>
    </source>
</evidence>
<evidence type="ECO:0000256" key="5">
    <source>
        <dbReference type="ARBA" id="ARBA00023136"/>
    </source>
</evidence>
<dbReference type="InterPro" id="IPR007603">
    <property type="entry name" value="Choline_transptr-like"/>
</dbReference>
<comment type="subcellular location">
    <subcellularLocation>
        <location evidence="6">Cell membrane</location>
        <topology evidence="6">Multi-pass membrane protein</topology>
    </subcellularLocation>
    <subcellularLocation>
        <location evidence="1">Membrane</location>
        <topology evidence="1">Multi-pass membrane protein</topology>
    </subcellularLocation>
</comment>
<dbReference type="Proteomes" id="UP000789706">
    <property type="component" value="Unassembled WGS sequence"/>
</dbReference>
<comment type="caution">
    <text evidence="7">The sequence shown here is derived from an EMBL/GenBank/DDBJ whole genome shotgun (WGS) entry which is preliminary data.</text>
</comment>
<evidence type="ECO:0000256" key="2">
    <source>
        <dbReference type="ARBA" id="ARBA00007168"/>
    </source>
</evidence>
<keyword evidence="3 6" id="KW-0812">Transmembrane</keyword>
<comment type="function">
    <text evidence="6">Probably involved in transport through the plasma membrane.</text>
</comment>
<evidence type="ECO:0000313" key="7">
    <source>
        <dbReference type="EMBL" id="CAG8432681.1"/>
    </source>
</evidence>
<reference evidence="7" key="1">
    <citation type="submission" date="2021-06" db="EMBL/GenBank/DDBJ databases">
        <authorList>
            <person name="Kallberg Y."/>
            <person name="Tangrot J."/>
            <person name="Rosling A."/>
        </authorList>
    </citation>
    <scope>NUCLEOTIDE SEQUENCE</scope>
    <source>
        <strain evidence="7">AZ414A</strain>
    </source>
</reference>
<sequence>MLAGVVSEWYFYRHEPNYGPPEEISMLSLKRATTISFVYAGITCESFWDSALITTKLFSRNLIFGLINGSIVIGLLCGFASLNYASHYLNSPYGYVVGLITGIIPFRIVKFYADFIMDTIDASFICYAIDLDVNKIHSNEVHESFSNFQIQ</sequence>
<protein>
    <recommendedName>
        <fullName evidence="6">Protein PNS1</fullName>
    </recommendedName>
</protein>
<dbReference type="EMBL" id="CAJVPK010000001">
    <property type="protein sequence ID" value="CAG8432681.1"/>
    <property type="molecule type" value="Genomic_DNA"/>
</dbReference>
<gene>
    <name evidence="7" type="ORF">DEBURN_LOCUS9</name>
</gene>
<comment type="similarity">
    <text evidence="2 6">Belongs to the CTL (choline transporter-like) family.</text>
</comment>
<dbReference type="GO" id="GO:0005886">
    <property type="term" value="C:plasma membrane"/>
    <property type="evidence" value="ECO:0007669"/>
    <property type="project" value="UniProtKB-SubCell"/>
</dbReference>
<keyword evidence="4 6" id="KW-1133">Transmembrane helix</keyword>
<dbReference type="AlphaFoldDB" id="A0A9N8UUL8"/>
<keyword evidence="8" id="KW-1185">Reference proteome</keyword>
<feature type="transmembrane region" description="Helical" evidence="6">
    <location>
        <begin position="92"/>
        <end position="109"/>
    </location>
</feature>
<evidence type="ECO:0000256" key="6">
    <source>
        <dbReference type="RuleBase" id="RU368066"/>
    </source>
</evidence>
<evidence type="ECO:0000256" key="3">
    <source>
        <dbReference type="ARBA" id="ARBA00022692"/>
    </source>
</evidence>
<keyword evidence="5 6" id="KW-0472">Membrane</keyword>
<name>A0A9N8UUL8_9GLOM</name>
<evidence type="ECO:0000313" key="8">
    <source>
        <dbReference type="Proteomes" id="UP000789706"/>
    </source>
</evidence>
<feature type="transmembrane region" description="Helical" evidence="6">
    <location>
        <begin position="62"/>
        <end position="86"/>
    </location>
</feature>
<dbReference type="Pfam" id="PF04515">
    <property type="entry name" value="Choline_transpo"/>
    <property type="match status" value="1"/>
</dbReference>
<evidence type="ECO:0000256" key="4">
    <source>
        <dbReference type="ARBA" id="ARBA00022989"/>
    </source>
</evidence>
<dbReference type="OrthoDB" id="420519at2759"/>
<proteinExistence type="inferred from homology"/>
<comment type="caution">
    <text evidence="6">Lacks conserved residue(s) required for the propagation of feature annotation.</text>
</comment>
<dbReference type="GO" id="GO:0022857">
    <property type="term" value="F:transmembrane transporter activity"/>
    <property type="evidence" value="ECO:0007669"/>
    <property type="project" value="UniProtKB-UniRule"/>
</dbReference>
<accession>A0A9N8UUL8</accession>
<organism evidence="7 8">
    <name type="scientific">Diversispora eburnea</name>
    <dbReference type="NCBI Taxonomy" id="1213867"/>
    <lineage>
        <taxon>Eukaryota</taxon>
        <taxon>Fungi</taxon>
        <taxon>Fungi incertae sedis</taxon>
        <taxon>Mucoromycota</taxon>
        <taxon>Glomeromycotina</taxon>
        <taxon>Glomeromycetes</taxon>
        <taxon>Diversisporales</taxon>
        <taxon>Diversisporaceae</taxon>
        <taxon>Diversispora</taxon>
    </lineage>
</organism>